<evidence type="ECO:0000256" key="1">
    <source>
        <dbReference type="ARBA" id="ARBA00001933"/>
    </source>
</evidence>
<dbReference type="InterPro" id="IPR015424">
    <property type="entry name" value="PyrdxlP-dep_Trfase"/>
</dbReference>
<dbReference type="AlphaFoldDB" id="A0AAW1M525"/>
<name>A0AAW1M525_SAPOF</name>
<dbReference type="InterPro" id="IPR006948">
    <property type="entry name" value="Alliinase_C"/>
</dbReference>
<keyword evidence="3" id="KW-0032">Aminotransferase</keyword>
<organism evidence="7 8">
    <name type="scientific">Saponaria officinalis</name>
    <name type="common">Common soapwort</name>
    <name type="synonym">Lychnis saponaria</name>
    <dbReference type="NCBI Taxonomy" id="3572"/>
    <lineage>
        <taxon>Eukaryota</taxon>
        <taxon>Viridiplantae</taxon>
        <taxon>Streptophyta</taxon>
        <taxon>Embryophyta</taxon>
        <taxon>Tracheophyta</taxon>
        <taxon>Spermatophyta</taxon>
        <taxon>Magnoliopsida</taxon>
        <taxon>eudicotyledons</taxon>
        <taxon>Gunneridae</taxon>
        <taxon>Pentapetalae</taxon>
        <taxon>Caryophyllales</taxon>
        <taxon>Caryophyllaceae</taxon>
        <taxon>Caryophylleae</taxon>
        <taxon>Saponaria</taxon>
    </lineage>
</organism>
<dbReference type="CDD" id="cd00609">
    <property type="entry name" value="AAT_like"/>
    <property type="match status" value="1"/>
</dbReference>
<gene>
    <name evidence="7" type="ORF">RND81_03G061300</name>
</gene>
<keyword evidence="3" id="KW-0808">Transferase</keyword>
<dbReference type="SUPFAM" id="SSF53383">
    <property type="entry name" value="PLP-dependent transferases"/>
    <property type="match status" value="1"/>
</dbReference>
<dbReference type="Gene3D" id="3.40.640.10">
    <property type="entry name" value="Type I PLP-dependent aspartate aminotransferase-like (Major domain)"/>
    <property type="match status" value="1"/>
</dbReference>
<sequence length="459" mass="51953">MGYYLLSYSIIVNIILSGTLICSKWTNKSASDLSWTKKAAEEAEEVASIPCSGHGLAFLDGVSDDGSPVCECYACFTGYHCSAISRPCLADADSGNPLFLEPFWKKHKENSSVLVSAWHRLGYSYPVEGKMSGELQKYIFKLHELVGNAVTEGRHIVFGTGSTQLLNAAVHSLSSFSPVSPALVLVSIPYYPLYKSQTEYFETTNYKFKGDVSKWKNKTDGAQMLIEFVTSPNNPDCQLKKKVLQEGPLTRAIHDHVYYWPHYTAIPAPCDEDIMIFSISKLTGHAGSRFGWALVKDESVYQKMKQYVSYNTMGVSHDTQLRMLELLKVVVDEGGKKLFEFGYETMKDRWKRLNAIFSTTSRFSLQNIPPQYCTYYQRVRQPSPAYAWLKCERKEDADCYEVLKASGILGRKGRLFEAEDRYVRLSLLKSKDDFELLLESIKLMLTFEHEISHPKVSSS</sequence>
<dbReference type="GO" id="GO:0016846">
    <property type="term" value="F:carbon-sulfur lyase activity"/>
    <property type="evidence" value="ECO:0007669"/>
    <property type="project" value="InterPro"/>
</dbReference>
<dbReference type="Gene3D" id="3.90.1150.10">
    <property type="entry name" value="Aspartate Aminotransferase, domain 1"/>
    <property type="match status" value="1"/>
</dbReference>
<dbReference type="Pfam" id="PF04863">
    <property type="entry name" value="EGF_alliinase"/>
    <property type="match status" value="1"/>
</dbReference>
<reference evidence="7" key="1">
    <citation type="submission" date="2024-03" db="EMBL/GenBank/DDBJ databases">
        <title>WGS assembly of Saponaria officinalis var. Norfolk2.</title>
        <authorList>
            <person name="Jenkins J."/>
            <person name="Shu S."/>
            <person name="Grimwood J."/>
            <person name="Barry K."/>
            <person name="Goodstein D."/>
            <person name="Schmutz J."/>
            <person name="Leebens-Mack J."/>
            <person name="Osbourn A."/>
        </authorList>
    </citation>
    <scope>NUCLEOTIDE SEQUENCE [LARGE SCALE GENOMIC DNA]</scope>
    <source>
        <strain evidence="7">JIC</strain>
    </source>
</reference>
<evidence type="ECO:0000256" key="2">
    <source>
        <dbReference type="ARBA" id="ARBA00006312"/>
    </source>
</evidence>
<evidence type="ECO:0000256" key="3">
    <source>
        <dbReference type="ARBA" id="ARBA00022576"/>
    </source>
</evidence>
<dbReference type="Gene3D" id="2.10.25.30">
    <property type="entry name" value="EGF-like, alliinase"/>
    <property type="match status" value="1"/>
</dbReference>
<dbReference type="GO" id="GO:0008483">
    <property type="term" value="F:transaminase activity"/>
    <property type="evidence" value="ECO:0007669"/>
    <property type="project" value="UniProtKB-KW"/>
</dbReference>
<evidence type="ECO:0000313" key="7">
    <source>
        <dbReference type="EMBL" id="KAK9740801.1"/>
    </source>
</evidence>
<protein>
    <recommendedName>
        <fullName evidence="9">Alliin lyase</fullName>
    </recommendedName>
</protein>
<dbReference type="Pfam" id="PF04864">
    <property type="entry name" value="Alliinase_C"/>
    <property type="match status" value="1"/>
</dbReference>
<feature type="domain" description="Alliinase EGF-like" evidence="5">
    <location>
        <begin position="34"/>
        <end position="88"/>
    </location>
</feature>
<evidence type="ECO:0008006" key="9">
    <source>
        <dbReference type="Google" id="ProtNLM"/>
    </source>
</evidence>
<evidence type="ECO:0000256" key="4">
    <source>
        <dbReference type="ARBA" id="ARBA00022898"/>
    </source>
</evidence>
<comment type="caution">
    <text evidence="7">The sequence shown here is derived from an EMBL/GenBank/DDBJ whole genome shotgun (WGS) entry which is preliminary data.</text>
</comment>
<dbReference type="PANTHER" id="PTHR43795:SF20">
    <property type="entry name" value="TRYPTOPHAN AMINOTRANSFERASE-RELATED PROTEIN 3"/>
    <property type="match status" value="1"/>
</dbReference>
<evidence type="ECO:0000259" key="6">
    <source>
        <dbReference type="Pfam" id="PF04864"/>
    </source>
</evidence>
<dbReference type="Proteomes" id="UP001443914">
    <property type="component" value="Unassembled WGS sequence"/>
</dbReference>
<dbReference type="InterPro" id="IPR006947">
    <property type="entry name" value="EGF_alliinase"/>
</dbReference>
<dbReference type="InterPro" id="IPR015422">
    <property type="entry name" value="PyrdxlP-dep_Trfase_small"/>
</dbReference>
<proteinExistence type="inferred from homology"/>
<dbReference type="GO" id="GO:0006520">
    <property type="term" value="P:amino acid metabolic process"/>
    <property type="evidence" value="ECO:0007669"/>
    <property type="project" value="TreeGrafter"/>
</dbReference>
<keyword evidence="4" id="KW-0663">Pyridoxal phosphate</keyword>
<evidence type="ECO:0000259" key="5">
    <source>
        <dbReference type="Pfam" id="PF04863"/>
    </source>
</evidence>
<dbReference type="InterPro" id="IPR015421">
    <property type="entry name" value="PyrdxlP-dep_Trfase_major"/>
</dbReference>
<evidence type="ECO:0000313" key="8">
    <source>
        <dbReference type="Proteomes" id="UP001443914"/>
    </source>
</evidence>
<dbReference type="PANTHER" id="PTHR43795">
    <property type="entry name" value="BIFUNCTIONAL ASPARTATE AMINOTRANSFERASE AND GLUTAMATE/ASPARTATE-PREPHENATE AMINOTRANSFERASE-RELATED"/>
    <property type="match status" value="1"/>
</dbReference>
<dbReference type="InterPro" id="IPR037029">
    <property type="entry name" value="Alliinase_N_sf"/>
</dbReference>
<comment type="similarity">
    <text evidence="2">Belongs to the alliinase family.</text>
</comment>
<feature type="domain" description="Alliinase C-terminal" evidence="6">
    <location>
        <begin position="90"/>
        <end position="444"/>
    </location>
</feature>
<accession>A0AAW1M525</accession>
<dbReference type="EMBL" id="JBDFQZ010000003">
    <property type="protein sequence ID" value="KAK9740801.1"/>
    <property type="molecule type" value="Genomic_DNA"/>
</dbReference>
<keyword evidence="8" id="KW-1185">Reference proteome</keyword>
<comment type="cofactor">
    <cofactor evidence="1">
        <name>pyridoxal 5'-phosphate</name>
        <dbReference type="ChEBI" id="CHEBI:597326"/>
    </cofactor>
</comment>
<dbReference type="InterPro" id="IPR050478">
    <property type="entry name" value="Ethylene_sulfur-biosynth"/>
</dbReference>